<dbReference type="AlphaFoldDB" id="A0A0F9QGN3"/>
<proteinExistence type="predicted"/>
<sequence>MKTYFEGTESFAFAEEYKDVIEDVKSLCRTLENKQI</sequence>
<name>A0A0F9QGN3_9ZZZZ</name>
<reference evidence="1" key="1">
    <citation type="journal article" date="2015" name="Nature">
        <title>Complex archaea that bridge the gap between prokaryotes and eukaryotes.</title>
        <authorList>
            <person name="Spang A."/>
            <person name="Saw J.H."/>
            <person name="Jorgensen S.L."/>
            <person name="Zaremba-Niedzwiedzka K."/>
            <person name="Martijn J."/>
            <person name="Lind A.E."/>
            <person name="van Eijk R."/>
            <person name="Schleper C."/>
            <person name="Guy L."/>
            <person name="Ettema T.J."/>
        </authorList>
    </citation>
    <scope>NUCLEOTIDE SEQUENCE</scope>
</reference>
<protein>
    <submittedName>
        <fullName evidence="1">Uncharacterized protein</fullName>
    </submittedName>
</protein>
<dbReference type="EMBL" id="LAZR01001526">
    <property type="protein sequence ID" value="KKN43225.1"/>
    <property type="molecule type" value="Genomic_DNA"/>
</dbReference>
<gene>
    <name evidence="1" type="ORF">LCGC14_0705380</name>
</gene>
<organism evidence="1">
    <name type="scientific">marine sediment metagenome</name>
    <dbReference type="NCBI Taxonomy" id="412755"/>
    <lineage>
        <taxon>unclassified sequences</taxon>
        <taxon>metagenomes</taxon>
        <taxon>ecological metagenomes</taxon>
    </lineage>
</organism>
<comment type="caution">
    <text evidence="1">The sequence shown here is derived from an EMBL/GenBank/DDBJ whole genome shotgun (WGS) entry which is preliminary data.</text>
</comment>
<accession>A0A0F9QGN3</accession>
<evidence type="ECO:0000313" key="1">
    <source>
        <dbReference type="EMBL" id="KKN43225.1"/>
    </source>
</evidence>